<evidence type="ECO:0000256" key="2">
    <source>
        <dbReference type="ARBA" id="ARBA00023287"/>
    </source>
</evidence>
<comment type="caution">
    <text evidence="4">The sequence shown here is derived from an EMBL/GenBank/DDBJ whole genome shotgun (WGS) entry which is preliminary data.</text>
</comment>
<dbReference type="EMBL" id="QJJQ01000031">
    <property type="protein sequence ID" value="PXW80029.1"/>
    <property type="molecule type" value="Genomic_DNA"/>
</dbReference>
<name>A0A2V3VTY9_9BACI</name>
<gene>
    <name evidence="4" type="ORF">DFR56_13112</name>
</gene>
<protein>
    <submittedName>
        <fullName evidence="4">Pilin/secretion family protein with methylation motif</fullName>
    </submittedName>
</protein>
<sequence>MKNNKAFTFIEALVAMSILMMLVVTIIPIHTLMKQERKVLRDRRLIVSKLHDELQHMVWSNEELQHVSITINQRHVNIEFQLENELIKGCATWENVKQKEETFCLFGKREERWIHDD</sequence>
<keyword evidence="5" id="KW-1185">Reference proteome</keyword>
<evidence type="ECO:0000256" key="3">
    <source>
        <dbReference type="SAM" id="Phobius"/>
    </source>
</evidence>
<dbReference type="GO" id="GO:0009986">
    <property type="term" value="C:cell surface"/>
    <property type="evidence" value="ECO:0007669"/>
    <property type="project" value="UniProtKB-SubCell"/>
</dbReference>
<dbReference type="AlphaFoldDB" id="A0A2V3VTY9"/>
<dbReference type="InterPro" id="IPR012902">
    <property type="entry name" value="N_methyl_site"/>
</dbReference>
<dbReference type="Pfam" id="PF07963">
    <property type="entry name" value="N_methyl"/>
    <property type="match status" value="1"/>
</dbReference>
<reference evidence="4 5" key="1">
    <citation type="submission" date="2018-05" db="EMBL/GenBank/DDBJ databases">
        <title>Genomic Encyclopedia of Type Strains, Phase IV (KMG-IV): sequencing the most valuable type-strain genomes for metagenomic binning, comparative biology and taxonomic classification.</title>
        <authorList>
            <person name="Goeker M."/>
        </authorList>
    </citation>
    <scope>NUCLEOTIDE SEQUENCE [LARGE SCALE GENOMIC DNA]</scope>
    <source>
        <strain evidence="4 5">DSM 28556</strain>
    </source>
</reference>
<evidence type="ECO:0000313" key="5">
    <source>
        <dbReference type="Proteomes" id="UP000247978"/>
    </source>
</evidence>
<dbReference type="GO" id="GO:0030420">
    <property type="term" value="P:establishment of competence for transformation"/>
    <property type="evidence" value="ECO:0007669"/>
    <property type="project" value="UniProtKB-KW"/>
</dbReference>
<organism evidence="4 5">
    <name type="scientific">Pseudogracilibacillus auburnensis</name>
    <dbReference type="NCBI Taxonomy" id="1494959"/>
    <lineage>
        <taxon>Bacteria</taxon>
        <taxon>Bacillati</taxon>
        <taxon>Bacillota</taxon>
        <taxon>Bacilli</taxon>
        <taxon>Bacillales</taxon>
        <taxon>Bacillaceae</taxon>
        <taxon>Pseudogracilibacillus</taxon>
    </lineage>
</organism>
<keyword evidence="2" id="KW-0178">Competence</keyword>
<keyword evidence="3" id="KW-0812">Transmembrane</keyword>
<proteinExistence type="predicted"/>
<comment type="subcellular location">
    <subcellularLocation>
        <location evidence="1">Cell surface</location>
    </subcellularLocation>
</comment>
<accession>A0A2V3VTY9</accession>
<feature type="transmembrane region" description="Helical" evidence="3">
    <location>
        <begin position="12"/>
        <end position="33"/>
    </location>
</feature>
<keyword evidence="3" id="KW-0472">Membrane</keyword>
<dbReference type="Proteomes" id="UP000247978">
    <property type="component" value="Unassembled WGS sequence"/>
</dbReference>
<evidence type="ECO:0000256" key="1">
    <source>
        <dbReference type="ARBA" id="ARBA00004241"/>
    </source>
</evidence>
<keyword evidence="3" id="KW-1133">Transmembrane helix</keyword>
<evidence type="ECO:0000313" key="4">
    <source>
        <dbReference type="EMBL" id="PXW80029.1"/>
    </source>
</evidence>
<dbReference type="RefSeq" id="WP_158525777.1">
    <property type="nucleotide sequence ID" value="NZ_JBHUHB010000001.1"/>
</dbReference>
<dbReference type="OrthoDB" id="2970140at2"/>